<name>A0ABT3G1Z0_9BACT</name>
<dbReference type="Proteomes" id="UP001165653">
    <property type="component" value="Unassembled WGS sequence"/>
</dbReference>
<keyword evidence="1" id="KW-0812">Transmembrane</keyword>
<gene>
    <name evidence="2" type="ORF">OJ996_09670</name>
</gene>
<protein>
    <recommendedName>
        <fullName evidence="4">PepSY-associated transmembrane protein</fullName>
    </recommendedName>
</protein>
<evidence type="ECO:0000256" key="1">
    <source>
        <dbReference type="SAM" id="Phobius"/>
    </source>
</evidence>
<keyword evidence="1" id="KW-0472">Membrane</keyword>
<organism evidence="2 3">
    <name type="scientific">Luteolibacter rhizosphaerae</name>
    <dbReference type="NCBI Taxonomy" id="2989719"/>
    <lineage>
        <taxon>Bacteria</taxon>
        <taxon>Pseudomonadati</taxon>
        <taxon>Verrucomicrobiota</taxon>
        <taxon>Verrucomicrobiia</taxon>
        <taxon>Verrucomicrobiales</taxon>
        <taxon>Verrucomicrobiaceae</taxon>
        <taxon>Luteolibacter</taxon>
    </lineage>
</organism>
<evidence type="ECO:0000313" key="2">
    <source>
        <dbReference type="EMBL" id="MCW1913842.1"/>
    </source>
</evidence>
<accession>A0ABT3G1Z0</accession>
<dbReference type="RefSeq" id="WP_264513344.1">
    <property type="nucleotide sequence ID" value="NZ_JAPDDR010000004.1"/>
</dbReference>
<sequence>MKLALHRSITFWSGILMMVFICWAWWDSLKSTTQPMWGSCMMESQGGALSFTYRPSGRRPGWEFFRNDYSRPISRLFPAPHFIRGGIEHADPKTRQSYATKSDGAPMTPRESDAMNMMYRTDRDWLLSIPFWLHLLAFALLWSILLLWRAKRRNKAAETTPLLRGSTQT</sequence>
<comment type="caution">
    <text evidence="2">The sequence shown here is derived from an EMBL/GenBank/DDBJ whole genome shotgun (WGS) entry which is preliminary data.</text>
</comment>
<evidence type="ECO:0000313" key="3">
    <source>
        <dbReference type="Proteomes" id="UP001165653"/>
    </source>
</evidence>
<proteinExistence type="predicted"/>
<evidence type="ECO:0008006" key="4">
    <source>
        <dbReference type="Google" id="ProtNLM"/>
    </source>
</evidence>
<keyword evidence="1" id="KW-1133">Transmembrane helix</keyword>
<dbReference type="EMBL" id="JAPDDR010000004">
    <property type="protein sequence ID" value="MCW1913842.1"/>
    <property type="molecule type" value="Genomic_DNA"/>
</dbReference>
<feature type="transmembrane region" description="Helical" evidence="1">
    <location>
        <begin position="9"/>
        <end position="26"/>
    </location>
</feature>
<keyword evidence="3" id="KW-1185">Reference proteome</keyword>
<reference evidence="2" key="1">
    <citation type="submission" date="2022-10" db="EMBL/GenBank/DDBJ databases">
        <title>Luteolibacter sp. GHJ8, whole genome shotgun sequencing project.</title>
        <authorList>
            <person name="Zhao G."/>
            <person name="Shen L."/>
        </authorList>
    </citation>
    <scope>NUCLEOTIDE SEQUENCE</scope>
    <source>
        <strain evidence="2">GHJ8</strain>
    </source>
</reference>
<feature type="transmembrane region" description="Helical" evidence="1">
    <location>
        <begin position="125"/>
        <end position="148"/>
    </location>
</feature>